<dbReference type="RefSeq" id="WP_191199298.1">
    <property type="nucleotide sequence ID" value="NZ_BAAAPA010000009.1"/>
</dbReference>
<evidence type="ECO:0000259" key="6">
    <source>
        <dbReference type="Pfam" id="PF04542"/>
    </source>
</evidence>
<feature type="domain" description="RNA polymerase sigma factor 70 region 4 type 2" evidence="7">
    <location>
        <begin position="102"/>
        <end position="153"/>
    </location>
</feature>
<proteinExistence type="inferred from homology"/>
<evidence type="ECO:0000313" key="8">
    <source>
        <dbReference type="EMBL" id="MBD3914946.1"/>
    </source>
</evidence>
<dbReference type="InterPro" id="IPR007627">
    <property type="entry name" value="RNA_pol_sigma70_r2"/>
</dbReference>
<dbReference type="InterPro" id="IPR013325">
    <property type="entry name" value="RNA_pol_sigma_r2"/>
</dbReference>
<dbReference type="Gene3D" id="1.10.10.10">
    <property type="entry name" value="Winged helix-like DNA-binding domain superfamily/Winged helix DNA-binding domain"/>
    <property type="match status" value="1"/>
</dbReference>
<dbReference type="InterPro" id="IPR014325">
    <property type="entry name" value="RNA_pol_sigma-E_actinobac"/>
</dbReference>
<comment type="caution">
    <text evidence="8">The sequence shown here is derived from an EMBL/GenBank/DDBJ whole genome shotgun (WGS) entry which is preliminary data.</text>
</comment>
<feature type="domain" description="RNA polymerase sigma-70 region 2" evidence="6">
    <location>
        <begin position="13"/>
        <end position="78"/>
    </location>
</feature>
<sequence>MRDGAESDFAEFYEATWPRTLAVTYALTGDRGAAEEVAQEAYVKAWQHWSKVSRYEQPGAWVRQVATRLSVSRWRRARVAAGWLARNRSEAHAPPPDVNSTALVDALLRIPEAQRRAVVLHHLADLPVDEVARIERCPAGTVKARLSRGRAALALLLTDHPADEPNGAQTHA</sequence>
<protein>
    <submittedName>
        <fullName evidence="8">SigE family RNA polymerase sigma factor</fullName>
    </submittedName>
</protein>
<dbReference type="SUPFAM" id="SSF88659">
    <property type="entry name" value="Sigma3 and sigma4 domains of RNA polymerase sigma factors"/>
    <property type="match status" value="1"/>
</dbReference>
<keyword evidence="5" id="KW-0804">Transcription</keyword>
<dbReference type="Proteomes" id="UP000649289">
    <property type="component" value="Unassembled WGS sequence"/>
</dbReference>
<dbReference type="InterPro" id="IPR013324">
    <property type="entry name" value="RNA_pol_sigma_r3/r4-like"/>
</dbReference>
<dbReference type="PANTHER" id="PTHR43133:SF50">
    <property type="entry name" value="ECF RNA POLYMERASE SIGMA FACTOR SIGM"/>
    <property type="match status" value="1"/>
</dbReference>
<dbReference type="PANTHER" id="PTHR43133">
    <property type="entry name" value="RNA POLYMERASE ECF-TYPE SIGMA FACTO"/>
    <property type="match status" value="1"/>
</dbReference>
<evidence type="ECO:0000256" key="5">
    <source>
        <dbReference type="ARBA" id="ARBA00023163"/>
    </source>
</evidence>
<gene>
    <name evidence="8" type="ORF">IEZ25_10010</name>
</gene>
<organism evidence="8 9">
    <name type="scientific">Nocardioides hwasunensis</name>
    <dbReference type="NCBI Taxonomy" id="397258"/>
    <lineage>
        <taxon>Bacteria</taxon>
        <taxon>Bacillati</taxon>
        <taxon>Actinomycetota</taxon>
        <taxon>Actinomycetes</taxon>
        <taxon>Propionibacteriales</taxon>
        <taxon>Nocardioidaceae</taxon>
        <taxon>Nocardioides</taxon>
    </lineage>
</organism>
<evidence type="ECO:0000256" key="2">
    <source>
        <dbReference type="ARBA" id="ARBA00023015"/>
    </source>
</evidence>
<evidence type="ECO:0000313" key="9">
    <source>
        <dbReference type="Proteomes" id="UP000649289"/>
    </source>
</evidence>
<dbReference type="Pfam" id="PF08281">
    <property type="entry name" value="Sigma70_r4_2"/>
    <property type="match status" value="1"/>
</dbReference>
<dbReference type="NCBIfam" id="TIGR02937">
    <property type="entry name" value="sigma70-ECF"/>
    <property type="match status" value="1"/>
</dbReference>
<accession>A0ABR8MIQ8</accession>
<keyword evidence="9" id="KW-1185">Reference proteome</keyword>
<dbReference type="InterPro" id="IPR039425">
    <property type="entry name" value="RNA_pol_sigma-70-like"/>
</dbReference>
<evidence type="ECO:0000256" key="1">
    <source>
        <dbReference type="ARBA" id="ARBA00010641"/>
    </source>
</evidence>
<keyword evidence="4" id="KW-0238">DNA-binding</keyword>
<reference evidence="8 9" key="1">
    <citation type="submission" date="2020-09" db="EMBL/GenBank/DDBJ databases">
        <title>novel species in genus Nocardioides.</title>
        <authorList>
            <person name="Zhang G."/>
        </authorList>
    </citation>
    <scope>NUCLEOTIDE SEQUENCE [LARGE SCALE GENOMIC DNA]</scope>
    <source>
        <strain evidence="8 9">19197</strain>
    </source>
</reference>
<name>A0ABR8MIQ8_9ACTN</name>
<dbReference type="InterPro" id="IPR036388">
    <property type="entry name" value="WH-like_DNA-bd_sf"/>
</dbReference>
<comment type="similarity">
    <text evidence="1">Belongs to the sigma-70 factor family. ECF subfamily.</text>
</comment>
<evidence type="ECO:0000256" key="4">
    <source>
        <dbReference type="ARBA" id="ARBA00023125"/>
    </source>
</evidence>
<dbReference type="Gene3D" id="1.10.1740.10">
    <property type="match status" value="1"/>
</dbReference>
<dbReference type="InterPro" id="IPR013249">
    <property type="entry name" value="RNA_pol_sigma70_r4_t2"/>
</dbReference>
<dbReference type="InterPro" id="IPR014284">
    <property type="entry name" value="RNA_pol_sigma-70_dom"/>
</dbReference>
<keyword evidence="3" id="KW-0731">Sigma factor</keyword>
<dbReference type="NCBIfam" id="TIGR02983">
    <property type="entry name" value="SigE-fam_strep"/>
    <property type="match status" value="1"/>
</dbReference>
<dbReference type="SUPFAM" id="SSF88946">
    <property type="entry name" value="Sigma2 domain of RNA polymerase sigma factors"/>
    <property type="match status" value="1"/>
</dbReference>
<evidence type="ECO:0000256" key="3">
    <source>
        <dbReference type="ARBA" id="ARBA00023082"/>
    </source>
</evidence>
<dbReference type="Pfam" id="PF04542">
    <property type="entry name" value="Sigma70_r2"/>
    <property type="match status" value="1"/>
</dbReference>
<evidence type="ECO:0000259" key="7">
    <source>
        <dbReference type="Pfam" id="PF08281"/>
    </source>
</evidence>
<dbReference type="EMBL" id="JACXYY010000004">
    <property type="protein sequence ID" value="MBD3914946.1"/>
    <property type="molecule type" value="Genomic_DNA"/>
</dbReference>
<keyword evidence="2" id="KW-0805">Transcription regulation</keyword>